<reference evidence="2 4" key="2">
    <citation type="submission" date="2016-10" db="EMBL/GenBank/DDBJ databases">
        <authorList>
            <person name="Varghese N."/>
            <person name="Submissions S."/>
        </authorList>
    </citation>
    <scope>NUCLEOTIDE SEQUENCE [LARGE SCALE GENOMIC DNA]</scope>
    <source>
        <strain evidence="2 4">CBMB27</strain>
    </source>
</reference>
<dbReference type="Proteomes" id="UP000199140">
    <property type="component" value="Unassembled WGS sequence"/>
</dbReference>
<reference evidence="1 3" key="1">
    <citation type="submission" date="2016-04" db="EMBL/GenBank/DDBJ databases">
        <title>Complete genome sequencing and analysis of CBMB27, Methylobacterium phyllosphaerae isolated from leaf tissues of rice (Oryza sativa L.).</title>
        <authorList>
            <person name="Lee Y."/>
            <person name="Hwangbo K."/>
            <person name="Chung H."/>
            <person name="Yoo J."/>
            <person name="Kim K.Y."/>
            <person name="Sa T.M."/>
            <person name="Um Y."/>
            <person name="Madhaiyan M."/>
        </authorList>
    </citation>
    <scope>NUCLEOTIDE SEQUENCE [LARGE SCALE GENOMIC DNA]</scope>
    <source>
        <strain evidence="1 3">CBMB27</strain>
    </source>
</reference>
<proteinExistence type="predicted"/>
<organism evidence="2 4">
    <name type="scientific">Methylobacterium phyllosphaerae</name>
    <dbReference type="NCBI Taxonomy" id="418223"/>
    <lineage>
        <taxon>Bacteria</taxon>
        <taxon>Pseudomonadati</taxon>
        <taxon>Pseudomonadota</taxon>
        <taxon>Alphaproteobacteria</taxon>
        <taxon>Hyphomicrobiales</taxon>
        <taxon>Methylobacteriaceae</taxon>
        <taxon>Methylobacterium</taxon>
    </lineage>
</organism>
<gene>
    <name evidence="1" type="ORF">MCBMB27_04975</name>
    <name evidence="2" type="ORF">SAMN05192567_10932</name>
</gene>
<evidence type="ECO:0000313" key="4">
    <source>
        <dbReference type="Proteomes" id="UP000199140"/>
    </source>
</evidence>
<evidence type="ECO:0000313" key="3">
    <source>
        <dbReference type="Proteomes" id="UP000185487"/>
    </source>
</evidence>
<dbReference type="KEGG" id="mphy:MCBMB27_04975"/>
<evidence type="ECO:0000313" key="1">
    <source>
        <dbReference type="EMBL" id="APT34266.1"/>
    </source>
</evidence>
<sequence>MTDDVTPPTTRWLLERIAVTLNVCPTYFLQNDRLAGIEQDQIDEQSAEAAALFRTIKSPARRDAVLKLLREMTRET</sequence>
<dbReference type="EMBL" id="CP015367">
    <property type="protein sequence ID" value="APT34266.1"/>
    <property type="molecule type" value="Genomic_DNA"/>
</dbReference>
<evidence type="ECO:0000313" key="2">
    <source>
        <dbReference type="EMBL" id="SFG85731.1"/>
    </source>
</evidence>
<protein>
    <submittedName>
        <fullName evidence="2">Uncharacterized protein</fullName>
    </submittedName>
</protein>
<keyword evidence="3" id="KW-1185">Reference proteome</keyword>
<dbReference type="AlphaFoldDB" id="A0AAE8HRD1"/>
<dbReference type="Proteomes" id="UP000185487">
    <property type="component" value="Chromosome"/>
</dbReference>
<dbReference type="EMBL" id="FOPK01000009">
    <property type="protein sequence ID" value="SFG85731.1"/>
    <property type="molecule type" value="Genomic_DNA"/>
</dbReference>
<dbReference type="RefSeq" id="WP_075382091.1">
    <property type="nucleotide sequence ID" value="NZ_CP015367.1"/>
</dbReference>
<name>A0AAE8HRD1_9HYPH</name>
<accession>A0AAE8HRD1</accession>